<comment type="similarity">
    <text evidence="1 6">Belongs to the sigma-70 factor family. ECF subfamily.</text>
</comment>
<reference evidence="10 11" key="1">
    <citation type="submission" date="2019-10" db="EMBL/GenBank/DDBJ databases">
        <title>Cognatihalovulum marinum gen. nov. sp. nov., a new member of the family Rhodobacteraceae isolated from deep seawater of the Northwest Indian Ocean.</title>
        <authorList>
            <person name="Ruan C."/>
            <person name="Wang J."/>
            <person name="Zheng X."/>
            <person name="Song L."/>
            <person name="Zhu Y."/>
            <person name="Huang Y."/>
            <person name="Lu Z."/>
            <person name="Du W."/>
            <person name="Huang L."/>
            <person name="Dai X."/>
        </authorList>
    </citation>
    <scope>NUCLEOTIDE SEQUENCE [LARGE SCALE GENOMIC DNA]</scope>
    <source>
        <strain evidence="10 11">2CG4</strain>
    </source>
</reference>
<keyword evidence="11" id="KW-1185">Reference proteome</keyword>
<dbReference type="PANTHER" id="PTHR43133:SF51">
    <property type="entry name" value="RNA POLYMERASE SIGMA FACTOR"/>
    <property type="match status" value="1"/>
</dbReference>
<dbReference type="NCBIfam" id="NF008888">
    <property type="entry name" value="PRK11922.1"/>
    <property type="match status" value="1"/>
</dbReference>
<sequence>MAPTTRSKTPASEIGPSTAEADLVSAARPGPEEARRVAAVRELVRRLNPRLFRVARGIVESDAEAEEVVQEAYLAAFGKIDQFRGEAAFSTWITRIAINAARMHQRRTRPVESYDTVTEDTADPANILSFPGAGPERPEAALGRAQMRALMERAVAALPSDMRLPFLLHEVEGVPVRQIAADLSLNPITVKTRLFRARRRLRAALEAELRGGFETVFPFDGARCAGMADRVVAALRGGRQLP</sequence>
<evidence type="ECO:0000256" key="7">
    <source>
        <dbReference type="SAM" id="MobiDB-lite"/>
    </source>
</evidence>
<dbReference type="GO" id="GO:0016987">
    <property type="term" value="F:sigma factor activity"/>
    <property type="evidence" value="ECO:0007669"/>
    <property type="project" value="UniProtKB-KW"/>
</dbReference>
<dbReference type="PANTHER" id="PTHR43133">
    <property type="entry name" value="RNA POLYMERASE ECF-TYPE SIGMA FACTO"/>
    <property type="match status" value="1"/>
</dbReference>
<evidence type="ECO:0000313" key="11">
    <source>
        <dbReference type="Proteomes" id="UP000474957"/>
    </source>
</evidence>
<dbReference type="InterPro" id="IPR013249">
    <property type="entry name" value="RNA_pol_sigma70_r4_t2"/>
</dbReference>
<dbReference type="AlphaFoldDB" id="A0A6L5Z5K8"/>
<organism evidence="10 11">
    <name type="scientific">Halovulum marinum</name>
    <dbReference type="NCBI Taxonomy" id="2662447"/>
    <lineage>
        <taxon>Bacteria</taxon>
        <taxon>Pseudomonadati</taxon>
        <taxon>Pseudomonadota</taxon>
        <taxon>Alphaproteobacteria</taxon>
        <taxon>Rhodobacterales</taxon>
        <taxon>Paracoccaceae</taxon>
        <taxon>Halovulum</taxon>
    </lineage>
</organism>
<dbReference type="InterPro" id="IPR000838">
    <property type="entry name" value="RNA_pol_sigma70_ECF_CS"/>
</dbReference>
<feature type="domain" description="RNA polymerase sigma factor 70 region 4 type 2" evidence="9">
    <location>
        <begin position="150"/>
        <end position="201"/>
    </location>
</feature>
<keyword evidence="4 6" id="KW-0238">DNA-binding</keyword>
<dbReference type="InterPro" id="IPR014284">
    <property type="entry name" value="RNA_pol_sigma-70_dom"/>
</dbReference>
<evidence type="ECO:0000256" key="4">
    <source>
        <dbReference type="ARBA" id="ARBA00023125"/>
    </source>
</evidence>
<dbReference type="InterPro" id="IPR007627">
    <property type="entry name" value="RNA_pol_sigma70_r2"/>
</dbReference>
<keyword evidence="3 6" id="KW-0731">Sigma factor</keyword>
<evidence type="ECO:0000256" key="1">
    <source>
        <dbReference type="ARBA" id="ARBA00010641"/>
    </source>
</evidence>
<name>A0A6L5Z5K8_9RHOB</name>
<dbReference type="SUPFAM" id="SSF88659">
    <property type="entry name" value="Sigma3 and sigma4 domains of RNA polymerase sigma factors"/>
    <property type="match status" value="1"/>
</dbReference>
<feature type="region of interest" description="Disordered" evidence="7">
    <location>
        <begin position="1"/>
        <end position="31"/>
    </location>
</feature>
<proteinExistence type="inferred from homology"/>
<dbReference type="NCBIfam" id="TIGR02937">
    <property type="entry name" value="sigma70-ECF"/>
    <property type="match status" value="1"/>
</dbReference>
<dbReference type="EMBL" id="WIND01000027">
    <property type="protein sequence ID" value="MSU91823.1"/>
    <property type="molecule type" value="Genomic_DNA"/>
</dbReference>
<dbReference type="InterPro" id="IPR039425">
    <property type="entry name" value="RNA_pol_sigma-70-like"/>
</dbReference>
<evidence type="ECO:0000256" key="5">
    <source>
        <dbReference type="ARBA" id="ARBA00023163"/>
    </source>
</evidence>
<dbReference type="InterPro" id="IPR036388">
    <property type="entry name" value="WH-like_DNA-bd_sf"/>
</dbReference>
<evidence type="ECO:0000259" key="9">
    <source>
        <dbReference type="Pfam" id="PF08281"/>
    </source>
</evidence>
<evidence type="ECO:0000313" key="10">
    <source>
        <dbReference type="EMBL" id="MSU91823.1"/>
    </source>
</evidence>
<dbReference type="Gene3D" id="1.10.10.10">
    <property type="entry name" value="Winged helix-like DNA-binding domain superfamily/Winged helix DNA-binding domain"/>
    <property type="match status" value="1"/>
</dbReference>
<evidence type="ECO:0000259" key="8">
    <source>
        <dbReference type="Pfam" id="PF04542"/>
    </source>
</evidence>
<keyword evidence="5 6" id="KW-0804">Transcription</keyword>
<dbReference type="PROSITE" id="PS01063">
    <property type="entry name" value="SIGMA70_ECF"/>
    <property type="match status" value="1"/>
</dbReference>
<evidence type="ECO:0000256" key="3">
    <source>
        <dbReference type="ARBA" id="ARBA00023082"/>
    </source>
</evidence>
<keyword evidence="2 6" id="KW-0805">Transcription regulation</keyword>
<dbReference type="Pfam" id="PF08281">
    <property type="entry name" value="Sigma70_r4_2"/>
    <property type="match status" value="1"/>
</dbReference>
<dbReference type="Proteomes" id="UP000474957">
    <property type="component" value="Unassembled WGS sequence"/>
</dbReference>
<dbReference type="GO" id="GO:0003677">
    <property type="term" value="F:DNA binding"/>
    <property type="evidence" value="ECO:0007669"/>
    <property type="project" value="UniProtKB-KW"/>
</dbReference>
<dbReference type="SUPFAM" id="SSF88946">
    <property type="entry name" value="Sigma2 domain of RNA polymerase sigma factors"/>
    <property type="match status" value="1"/>
</dbReference>
<dbReference type="RefSeq" id="WP_154449253.1">
    <property type="nucleotide sequence ID" value="NZ_WIND01000027.1"/>
</dbReference>
<accession>A0A6L5Z5K8</accession>
<evidence type="ECO:0000256" key="2">
    <source>
        <dbReference type="ARBA" id="ARBA00023015"/>
    </source>
</evidence>
<feature type="compositionally biased region" description="Polar residues" evidence="7">
    <location>
        <begin position="1"/>
        <end position="10"/>
    </location>
</feature>
<dbReference type="Pfam" id="PF04542">
    <property type="entry name" value="Sigma70_r2"/>
    <property type="match status" value="1"/>
</dbReference>
<dbReference type="Gene3D" id="1.10.1740.10">
    <property type="match status" value="1"/>
</dbReference>
<protein>
    <recommendedName>
        <fullName evidence="6">RNA polymerase sigma factor</fullName>
    </recommendedName>
</protein>
<gene>
    <name evidence="10" type="ORF">GE300_19805</name>
</gene>
<dbReference type="InterPro" id="IPR013324">
    <property type="entry name" value="RNA_pol_sigma_r3/r4-like"/>
</dbReference>
<evidence type="ECO:0000256" key="6">
    <source>
        <dbReference type="RuleBase" id="RU000716"/>
    </source>
</evidence>
<comment type="caution">
    <text evidence="10">The sequence shown here is derived from an EMBL/GenBank/DDBJ whole genome shotgun (WGS) entry which is preliminary data.</text>
</comment>
<feature type="domain" description="RNA polymerase sigma-70 region 2" evidence="8">
    <location>
        <begin position="43"/>
        <end position="109"/>
    </location>
</feature>
<dbReference type="GO" id="GO:0006352">
    <property type="term" value="P:DNA-templated transcription initiation"/>
    <property type="evidence" value="ECO:0007669"/>
    <property type="project" value="InterPro"/>
</dbReference>
<dbReference type="InterPro" id="IPR013325">
    <property type="entry name" value="RNA_pol_sigma_r2"/>
</dbReference>